<comment type="caution">
    <text evidence="1">The sequence shown here is derived from an EMBL/GenBank/DDBJ whole genome shotgun (WGS) entry which is preliminary data.</text>
</comment>
<proteinExistence type="predicted"/>
<keyword evidence="2" id="KW-1185">Reference proteome</keyword>
<evidence type="ECO:0000313" key="1">
    <source>
        <dbReference type="EMBL" id="GLQ85702.1"/>
    </source>
</evidence>
<dbReference type="AlphaFoldDB" id="A0AA37WB24"/>
<sequence>MDVNQIKKKASLMPEQTQDIQGFGPLLRMISDRIKVSLANRSYDADLVREKLFEVRIEAIIADRRNSRAPAPHDRDKSR</sequence>
<dbReference type="EMBL" id="BSNZ01000022">
    <property type="protein sequence ID" value="GLQ85702.1"/>
    <property type="molecule type" value="Genomic_DNA"/>
</dbReference>
<name>A0AA37WB24_9PROT</name>
<organism evidence="1 2">
    <name type="scientific">Gluconobacter sphaericus NBRC 12467</name>
    <dbReference type="NCBI Taxonomy" id="1307951"/>
    <lineage>
        <taxon>Bacteria</taxon>
        <taxon>Pseudomonadati</taxon>
        <taxon>Pseudomonadota</taxon>
        <taxon>Alphaproteobacteria</taxon>
        <taxon>Acetobacterales</taxon>
        <taxon>Acetobacteraceae</taxon>
        <taxon>Gluconobacter</taxon>
    </lineage>
</organism>
<gene>
    <name evidence="1" type="ORF">GCM10007872_26120</name>
</gene>
<accession>A0AA37WB24</accession>
<evidence type="ECO:0000313" key="2">
    <source>
        <dbReference type="Proteomes" id="UP001156708"/>
    </source>
</evidence>
<dbReference type="Proteomes" id="UP001156708">
    <property type="component" value="Unassembled WGS sequence"/>
</dbReference>
<protein>
    <submittedName>
        <fullName evidence="1">Uncharacterized protein</fullName>
    </submittedName>
</protein>
<reference evidence="2" key="1">
    <citation type="journal article" date="2019" name="Int. J. Syst. Evol. Microbiol.">
        <title>The Global Catalogue of Microorganisms (GCM) 10K type strain sequencing project: providing services to taxonomists for standard genome sequencing and annotation.</title>
        <authorList>
            <consortium name="The Broad Institute Genomics Platform"/>
            <consortium name="The Broad Institute Genome Sequencing Center for Infectious Disease"/>
            <person name="Wu L."/>
            <person name="Ma J."/>
        </authorList>
    </citation>
    <scope>NUCLEOTIDE SEQUENCE [LARGE SCALE GENOMIC DNA]</scope>
    <source>
        <strain evidence="2">NBRC 12467</strain>
    </source>
</reference>